<evidence type="ECO:0000259" key="7">
    <source>
        <dbReference type="Pfam" id="PF01048"/>
    </source>
</evidence>
<dbReference type="GO" id="GO:0004850">
    <property type="term" value="F:uridine phosphorylase activity"/>
    <property type="evidence" value="ECO:0007669"/>
    <property type="project" value="UniProtKB-EC"/>
</dbReference>
<dbReference type="EC" id="2.4.2.3" evidence="2"/>
<feature type="domain" description="Nucleoside phosphorylase" evidence="7">
    <location>
        <begin position="2"/>
        <end position="58"/>
    </location>
</feature>
<dbReference type="Pfam" id="PF01048">
    <property type="entry name" value="PNP_UDP_1"/>
    <property type="match status" value="1"/>
</dbReference>
<dbReference type="eggNOG" id="COG2820">
    <property type="taxonomic scope" value="Bacteria"/>
</dbReference>
<evidence type="ECO:0000256" key="6">
    <source>
        <dbReference type="ARBA" id="ARBA00048447"/>
    </source>
</evidence>
<protein>
    <recommendedName>
        <fullName evidence="3">Uridine phosphorylase</fullName>
        <ecNumber evidence="2">2.4.2.3</ecNumber>
    </recommendedName>
</protein>
<evidence type="ECO:0000256" key="3">
    <source>
        <dbReference type="ARBA" id="ARBA00021980"/>
    </source>
</evidence>
<dbReference type="EMBL" id="ACYH01000031">
    <property type="protein sequence ID" value="EEV20583.1"/>
    <property type="molecule type" value="Genomic_DNA"/>
</dbReference>
<keyword evidence="4 8" id="KW-0328">Glycosyltransferase</keyword>
<dbReference type="Gene3D" id="3.40.50.1580">
    <property type="entry name" value="Nucleoside phosphorylase domain"/>
    <property type="match status" value="1"/>
</dbReference>
<evidence type="ECO:0000256" key="4">
    <source>
        <dbReference type="ARBA" id="ARBA00022676"/>
    </source>
</evidence>
<evidence type="ECO:0000256" key="2">
    <source>
        <dbReference type="ARBA" id="ARBA00011888"/>
    </source>
</evidence>
<dbReference type="STRING" id="596324.TREVI0001_1444"/>
<dbReference type="PROSITE" id="PS01232">
    <property type="entry name" value="PNP_UDP_1"/>
    <property type="match status" value="1"/>
</dbReference>
<dbReference type="InterPro" id="IPR018016">
    <property type="entry name" value="Nucleoside_phosphorylase_CS"/>
</dbReference>
<reference evidence="8 9" key="1">
    <citation type="submission" date="2009-07" db="EMBL/GenBank/DDBJ databases">
        <authorList>
            <person name="Madupu R."/>
            <person name="Sebastian Y."/>
            <person name="Durkin A.S."/>
            <person name="Torralba M."/>
            <person name="Methe B."/>
            <person name="Sutton G.G."/>
            <person name="Strausberg R.L."/>
            <person name="Nelson K.E."/>
        </authorList>
    </citation>
    <scope>NUCLEOTIDE SEQUENCE [LARGE SCALE GENOMIC DNA]</scope>
    <source>
        <strain evidence="8 9">ATCC 35580</strain>
    </source>
</reference>
<dbReference type="PANTHER" id="PTHR43691:SF11">
    <property type="entry name" value="FI09636P-RELATED"/>
    <property type="match status" value="1"/>
</dbReference>
<sequence length="63" mass="6672">MPGDPKRCKKIAAYFEAPQLIADNREYITYTGVLDGVKVSVTSTGIGGPSASIAIEELVRCGL</sequence>
<dbReference type="Proteomes" id="UP000004509">
    <property type="component" value="Unassembled WGS sequence"/>
</dbReference>
<comment type="catalytic activity">
    <reaction evidence="6">
        <text>uridine + phosphate = alpha-D-ribose 1-phosphate + uracil</text>
        <dbReference type="Rhea" id="RHEA:24388"/>
        <dbReference type="ChEBI" id="CHEBI:16704"/>
        <dbReference type="ChEBI" id="CHEBI:17568"/>
        <dbReference type="ChEBI" id="CHEBI:43474"/>
        <dbReference type="ChEBI" id="CHEBI:57720"/>
        <dbReference type="EC" id="2.4.2.3"/>
    </reaction>
</comment>
<evidence type="ECO:0000256" key="5">
    <source>
        <dbReference type="ARBA" id="ARBA00022679"/>
    </source>
</evidence>
<name>C8PPY3_9SPIR</name>
<dbReference type="PANTHER" id="PTHR43691">
    <property type="entry name" value="URIDINE PHOSPHORYLASE"/>
    <property type="match status" value="1"/>
</dbReference>
<dbReference type="InterPro" id="IPR035994">
    <property type="entry name" value="Nucleoside_phosphorylase_sf"/>
</dbReference>
<dbReference type="AlphaFoldDB" id="C8PPY3"/>
<organism evidence="8 9">
    <name type="scientific">Treponema vincentii ATCC 35580</name>
    <dbReference type="NCBI Taxonomy" id="596324"/>
    <lineage>
        <taxon>Bacteria</taxon>
        <taxon>Pseudomonadati</taxon>
        <taxon>Spirochaetota</taxon>
        <taxon>Spirochaetia</taxon>
        <taxon>Spirochaetales</taxon>
        <taxon>Treponemataceae</taxon>
        <taxon>Treponema</taxon>
    </lineage>
</organism>
<evidence type="ECO:0000313" key="9">
    <source>
        <dbReference type="Proteomes" id="UP000004509"/>
    </source>
</evidence>
<keyword evidence="5 8" id="KW-0808">Transferase</keyword>
<dbReference type="GO" id="GO:0009164">
    <property type="term" value="P:nucleoside catabolic process"/>
    <property type="evidence" value="ECO:0007669"/>
    <property type="project" value="UniProtKB-ARBA"/>
</dbReference>
<dbReference type="InterPro" id="IPR000845">
    <property type="entry name" value="Nucleoside_phosphorylase_d"/>
</dbReference>
<evidence type="ECO:0000256" key="1">
    <source>
        <dbReference type="ARBA" id="ARBA00010456"/>
    </source>
</evidence>
<gene>
    <name evidence="8" type="ORF">TREVI0001_1444</name>
</gene>
<dbReference type="GO" id="GO:0005829">
    <property type="term" value="C:cytosol"/>
    <property type="evidence" value="ECO:0007669"/>
    <property type="project" value="TreeGrafter"/>
</dbReference>
<proteinExistence type="inferred from homology"/>
<comment type="caution">
    <text evidence="8">The sequence shown here is derived from an EMBL/GenBank/DDBJ whole genome shotgun (WGS) entry which is preliminary data.</text>
</comment>
<comment type="similarity">
    <text evidence="1">Belongs to the PNP/UDP phosphorylase family.</text>
</comment>
<evidence type="ECO:0000313" key="8">
    <source>
        <dbReference type="EMBL" id="EEV20583.1"/>
    </source>
</evidence>
<dbReference type="SUPFAM" id="SSF53167">
    <property type="entry name" value="Purine and uridine phosphorylases"/>
    <property type="match status" value="1"/>
</dbReference>
<accession>C8PPY3</accession>